<name>A0A834G8T6_RHOSS</name>
<accession>A0A834G8T6</accession>
<reference evidence="1" key="1">
    <citation type="submission" date="2019-11" db="EMBL/GenBank/DDBJ databases">
        <authorList>
            <person name="Liu Y."/>
            <person name="Hou J."/>
            <person name="Li T.-Q."/>
            <person name="Guan C.-H."/>
            <person name="Wu X."/>
            <person name="Wu H.-Z."/>
            <person name="Ling F."/>
            <person name="Zhang R."/>
            <person name="Shi X.-G."/>
            <person name="Ren J.-P."/>
            <person name="Chen E.-F."/>
            <person name="Sun J.-M."/>
        </authorList>
    </citation>
    <scope>NUCLEOTIDE SEQUENCE</scope>
    <source>
        <strain evidence="1">Adult_tree_wgs_1</strain>
        <tissue evidence="1">Leaves</tissue>
    </source>
</reference>
<comment type="caution">
    <text evidence="1">The sequence shown here is derived from an EMBL/GenBank/DDBJ whole genome shotgun (WGS) entry which is preliminary data.</text>
</comment>
<dbReference type="OrthoDB" id="1813343at2759"/>
<keyword evidence="2" id="KW-1185">Reference proteome</keyword>
<gene>
    <name evidence="1" type="ORF">RHSIM_Rhsim12G0012000</name>
</gene>
<evidence type="ECO:0000313" key="2">
    <source>
        <dbReference type="Proteomes" id="UP000626092"/>
    </source>
</evidence>
<evidence type="ECO:0000313" key="1">
    <source>
        <dbReference type="EMBL" id="KAF7123776.1"/>
    </source>
</evidence>
<dbReference type="Proteomes" id="UP000626092">
    <property type="component" value="Unassembled WGS sequence"/>
</dbReference>
<protein>
    <submittedName>
        <fullName evidence="1">Uncharacterized protein</fullName>
    </submittedName>
</protein>
<dbReference type="EMBL" id="WJXA01000012">
    <property type="protein sequence ID" value="KAF7123776.1"/>
    <property type="molecule type" value="Genomic_DNA"/>
</dbReference>
<proteinExistence type="predicted"/>
<sequence length="161" mass="17710">MATGGPSSTIEGGDEVPAVAALEELPQLPDRVEYYTSAGQRRYIDIPIPDQVEYALPPGVQHVSREYMEECFRYAAGLTDVFKQQMTQRKRRASPLAPIGVRASATGRVSNDQATQMTTACDADPLKRIQGLRNGHGRSHCSGGRVDCLLKRLRTFLTKAF</sequence>
<dbReference type="AlphaFoldDB" id="A0A834G8T6"/>
<organism evidence="1 2">
    <name type="scientific">Rhododendron simsii</name>
    <name type="common">Sims's rhododendron</name>
    <dbReference type="NCBI Taxonomy" id="118357"/>
    <lineage>
        <taxon>Eukaryota</taxon>
        <taxon>Viridiplantae</taxon>
        <taxon>Streptophyta</taxon>
        <taxon>Embryophyta</taxon>
        <taxon>Tracheophyta</taxon>
        <taxon>Spermatophyta</taxon>
        <taxon>Magnoliopsida</taxon>
        <taxon>eudicotyledons</taxon>
        <taxon>Gunneridae</taxon>
        <taxon>Pentapetalae</taxon>
        <taxon>asterids</taxon>
        <taxon>Ericales</taxon>
        <taxon>Ericaceae</taxon>
        <taxon>Ericoideae</taxon>
        <taxon>Rhodoreae</taxon>
        <taxon>Rhododendron</taxon>
    </lineage>
</organism>